<reference evidence="12" key="1">
    <citation type="journal article" date="2020" name="Microb. Genom.">
        <title>Genetic diversity of clinical and environmental Mucorales isolates obtained from an investigation of mucormycosis cases among solid organ transplant recipients.</title>
        <authorList>
            <person name="Nguyen M.H."/>
            <person name="Kaul D."/>
            <person name="Muto C."/>
            <person name="Cheng S.J."/>
            <person name="Richter R.A."/>
            <person name="Bruno V.M."/>
            <person name="Liu G."/>
            <person name="Beyhan S."/>
            <person name="Sundermann A.J."/>
            <person name="Mounaud S."/>
            <person name="Pasculle A.W."/>
            <person name="Nierman W.C."/>
            <person name="Driscoll E."/>
            <person name="Cumbie R."/>
            <person name="Clancy C.J."/>
            <person name="Dupont C.L."/>
        </authorList>
    </citation>
    <scope>NUCLEOTIDE SEQUENCE</scope>
    <source>
        <strain evidence="12">GL11</strain>
    </source>
</reference>
<keyword evidence="9" id="KW-0175">Coiled coil</keyword>
<evidence type="ECO:0000313" key="13">
    <source>
        <dbReference type="Proteomes" id="UP000716291"/>
    </source>
</evidence>
<evidence type="ECO:0000256" key="4">
    <source>
        <dbReference type="ARBA" id="ARBA00022741"/>
    </source>
</evidence>
<organism evidence="12 13">
    <name type="scientific">Rhizopus oryzae</name>
    <name type="common">Mucormycosis agent</name>
    <name type="synonym">Rhizopus arrhizus var. delemar</name>
    <dbReference type="NCBI Taxonomy" id="64495"/>
    <lineage>
        <taxon>Eukaryota</taxon>
        <taxon>Fungi</taxon>
        <taxon>Fungi incertae sedis</taxon>
        <taxon>Mucoromycota</taxon>
        <taxon>Mucoromycotina</taxon>
        <taxon>Mucoromycetes</taxon>
        <taxon>Mucorales</taxon>
        <taxon>Mucorineae</taxon>
        <taxon>Rhizopodaceae</taxon>
        <taxon>Rhizopus</taxon>
    </lineage>
</organism>
<dbReference type="SMART" id="SM00220">
    <property type="entry name" value="S_TKc"/>
    <property type="match status" value="1"/>
</dbReference>
<dbReference type="GO" id="GO:0043248">
    <property type="term" value="P:proteasome assembly"/>
    <property type="evidence" value="ECO:0007669"/>
    <property type="project" value="InterPro"/>
</dbReference>
<dbReference type="InterPro" id="IPR011009">
    <property type="entry name" value="Kinase-like_dom_sf"/>
</dbReference>
<dbReference type="SUPFAM" id="SSF56112">
    <property type="entry name" value="Protein kinase-like (PK-like)"/>
    <property type="match status" value="1"/>
</dbReference>
<feature type="domain" description="Protein kinase" evidence="11">
    <location>
        <begin position="300"/>
        <end position="486"/>
    </location>
</feature>
<dbReference type="InterPro" id="IPR000719">
    <property type="entry name" value="Prot_kinase_dom"/>
</dbReference>
<dbReference type="Gene3D" id="3.30.200.20">
    <property type="entry name" value="Phosphorylase Kinase, domain 1"/>
    <property type="match status" value="1"/>
</dbReference>
<evidence type="ECO:0000256" key="3">
    <source>
        <dbReference type="ARBA" id="ARBA00022679"/>
    </source>
</evidence>
<feature type="transmembrane region" description="Helical" evidence="10">
    <location>
        <begin position="91"/>
        <end position="112"/>
    </location>
</feature>
<comment type="catalytic activity">
    <reaction evidence="8">
        <text>L-seryl-[protein] + ATP = O-phospho-L-seryl-[protein] + ADP + H(+)</text>
        <dbReference type="Rhea" id="RHEA:17989"/>
        <dbReference type="Rhea" id="RHEA-COMP:9863"/>
        <dbReference type="Rhea" id="RHEA-COMP:11604"/>
        <dbReference type="ChEBI" id="CHEBI:15378"/>
        <dbReference type="ChEBI" id="CHEBI:29999"/>
        <dbReference type="ChEBI" id="CHEBI:30616"/>
        <dbReference type="ChEBI" id="CHEBI:83421"/>
        <dbReference type="ChEBI" id="CHEBI:456216"/>
        <dbReference type="EC" id="2.7.11.1"/>
    </reaction>
</comment>
<dbReference type="InterPro" id="IPR008271">
    <property type="entry name" value="Ser/Thr_kinase_AS"/>
</dbReference>
<comment type="catalytic activity">
    <reaction evidence="7">
        <text>L-threonyl-[protein] + ATP = O-phospho-L-threonyl-[protein] + ADP + H(+)</text>
        <dbReference type="Rhea" id="RHEA:46608"/>
        <dbReference type="Rhea" id="RHEA-COMP:11060"/>
        <dbReference type="Rhea" id="RHEA-COMP:11605"/>
        <dbReference type="ChEBI" id="CHEBI:15378"/>
        <dbReference type="ChEBI" id="CHEBI:30013"/>
        <dbReference type="ChEBI" id="CHEBI:30616"/>
        <dbReference type="ChEBI" id="CHEBI:61977"/>
        <dbReference type="ChEBI" id="CHEBI:456216"/>
        <dbReference type="EC" id="2.7.11.1"/>
    </reaction>
</comment>
<proteinExistence type="predicted"/>
<dbReference type="InterPro" id="IPR019538">
    <property type="entry name" value="PSMD5"/>
</dbReference>
<dbReference type="GO" id="GO:0004674">
    <property type="term" value="F:protein serine/threonine kinase activity"/>
    <property type="evidence" value="ECO:0007669"/>
    <property type="project" value="UniProtKB-KW"/>
</dbReference>
<evidence type="ECO:0000256" key="1">
    <source>
        <dbReference type="ARBA" id="ARBA00012513"/>
    </source>
</evidence>
<accession>A0A9P6XCK9</accession>
<evidence type="ECO:0000256" key="6">
    <source>
        <dbReference type="ARBA" id="ARBA00022840"/>
    </source>
</evidence>
<dbReference type="Pfam" id="PF00069">
    <property type="entry name" value="Pkinase"/>
    <property type="match status" value="2"/>
</dbReference>
<evidence type="ECO:0000256" key="9">
    <source>
        <dbReference type="SAM" id="Coils"/>
    </source>
</evidence>
<dbReference type="GO" id="GO:0005524">
    <property type="term" value="F:ATP binding"/>
    <property type="evidence" value="ECO:0007669"/>
    <property type="project" value="UniProtKB-KW"/>
</dbReference>
<evidence type="ECO:0000256" key="10">
    <source>
        <dbReference type="SAM" id="Phobius"/>
    </source>
</evidence>
<evidence type="ECO:0000313" key="12">
    <source>
        <dbReference type="EMBL" id="KAG1310659.1"/>
    </source>
</evidence>
<dbReference type="PANTHER" id="PTHR24346">
    <property type="entry name" value="MAP/MICROTUBULE AFFINITY-REGULATING KINASE"/>
    <property type="match status" value="1"/>
</dbReference>
<keyword evidence="5" id="KW-0418">Kinase</keyword>
<dbReference type="Proteomes" id="UP000716291">
    <property type="component" value="Unassembled WGS sequence"/>
</dbReference>
<evidence type="ECO:0000259" key="11">
    <source>
        <dbReference type="PROSITE" id="PS50011"/>
    </source>
</evidence>
<name>A0A9P6XCK9_RHIOR</name>
<keyword evidence="10" id="KW-1133">Transmembrane helix</keyword>
<evidence type="ECO:0000256" key="5">
    <source>
        <dbReference type="ARBA" id="ARBA00022777"/>
    </source>
</evidence>
<evidence type="ECO:0000256" key="2">
    <source>
        <dbReference type="ARBA" id="ARBA00022527"/>
    </source>
</evidence>
<keyword evidence="10" id="KW-0472">Membrane</keyword>
<protein>
    <recommendedName>
        <fullName evidence="1">non-specific serine/threonine protein kinase</fullName>
        <ecNumber evidence="1">2.7.11.1</ecNumber>
    </recommendedName>
</protein>
<evidence type="ECO:0000256" key="7">
    <source>
        <dbReference type="ARBA" id="ARBA00047899"/>
    </source>
</evidence>
<keyword evidence="4" id="KW-0547">Nucleotide-binding</keyword>
<dbReference type="Gene3D" id="1.10.510.10">
    <property type="entry name" value="Transferase(Phosphotransferase) domain 1"/>
    <property type="match status" value="1"/>
</dbReference>
<feature type="coiled-coil region" evidence="9">
    <location>
        <begin position="40"/>
        <end position="74"/>
    </location>
</feature>
<dbReference type="PANTHER" id="PTHR24346:SF107">
    <property type="entry name" value="SERINE_THREONINE-PROTEIN KINASE CHK1"/>
    <property type="match status" value="1"/>
</dbReference>
<comment type="caution">
    <text evidence="12">The sequence shown here is derived from an EMBL/GenBank/DDBJ whole genome shotgun (WGS) entry which is preliminary data.</text>
</comment>
<keyword evidence="3" id="KW-0808">Transferase</keyword>
<keyword evidence="6" id="KW-0067">ATP-binding</keyword>
<dbReference type="Pfam" id="PF10508">
    <property type="entry name" value="Proteasom_PSMB"/>
    <property type="match status" value="1"/>
</dbReference>
<evidence type="ECO:0000256" key="8">
    <source>
        <dbReference type="ARBA" id="ARBA00048679"/>
    </source>
</evidence>
<keyword evidence="10" id="KW-0812">Transmembrane</keyword>
<dbReference type="PROSITE" id="PS50011">
    <property type="entry name" value="PROTEIN_KINASE_DOM"/>
    <property type="match status" value="1"/>
</dbReference>
<sequence>MLCERTRSTCIKPTLTEQELVEHNQSQLEKERVLLIKAVEERCELLKQEFEMRMERLEKQYMDTEKEFSKIKSDIEKIYAMQKRYIDKETATISSIGLIGSHLLGLILVLPLSAKLCELYPSTVGSVKAVLLQTLSKLIGVRDEPVNESDRLTLQIFNEFDGFPNKIIREAKQPEDDIRIASLALMQSIAYHTWGVKYMAQSSVFMQYLLDRTTDRIQQGQMWKYTIIQTIVSHPNSKEILEVDDYNQCQTYIKQGPFYKPLETTVAFESIKAIHQFINKIKYQTEIKHSNRYLSQYGVLQKRSLAGTGASATVKVIQDHRRNVYAVKVFQKNINKDRLLKKKLMSEYCISSVLNHPNIVNTVDLVIDNKHRYCIVMEYVRLSYLHNLGVAHRDIKPENLLIQPTNRRHYQLKITDFGEADVFRELWQAEGRLSDGVCGSIPYMAPEVFSQMSYNASQADVWSAAIVYSYFIKHSIPRDDTLLLTF</sequence>
<gene>
    <name evidence="12" type="ORF">G6F64_004393</name>
</gene>
<keyword evidence="13" id="KW-1185">Reference proteome</keyword>
<dbReference type="EC" id="2.7.11.1" evidence="1"/>
<dbReference type="AlphaFoldDB" id="A0A9P6XCK9"/>
<keyword evidence="2" id="KW-0723">Serine/threonine-protein kinase</keyword>
<dbReference type="GO" id="GO:0005737">
    <property type="term" value="C:cytoplasm"/>
    <property type="evidence" value="ECO:0007669"/>
    <property type="project" value="TreeGrafter"/>
</dbReference>
<dbReference type="GO" id="GO:0035556">
    <property type="term" value="P:intracellular signal transduction"/>
    <property type="evidence" value="ECO:0007669"/>
    <property type="project" value="TreeGrafter"/>
</dbReference>
<dbReference type="PROSITE" id="PS00108">
    <property type="entry name" value="PROTEIN_KINASE_ST"/>
    <property type="match status" value="1"/>
</dbReference>
<dbReference type="EMBL" id="JAANQT010000478">
    <property type="protein sequence ID" value="KAG1310659.1"/>
    <property type="molecule type" value="Genomic_DNA"/>
</dbReference>